<dbReference type="InterPro" id="IPR012910">
    <property type="entry name" value="Plug_dom"/>
</dbReference>
<accession>A0A4Q1CHI2</accession>
<dbReference type="OrthoDB" id="9764669at2"/>
<evidence type="ECO:0000256" key="12">
    <source>
        <dbReference type="SAM" id="SignalP"/>
    </source>
</evidence>
<keyword evidence="7 11" id="KW-0798">TonB box</keyword>
<reference evidence="15 16" key="1">
    <citation type="submission" date="2019-01" db="EMBL/GenBank/DDBJ databases">
        <title>Lacibacter sp. strain TTM-7.</title>
        <authorList>
            <person name="Chen W.-M."/>
        </authorList>
    </citation>
    <scope>NUCLEOTIDE SEQUENCE [LARGE SCALE GENOMIC DNA]</scope>
    <source>
        <strain evidence="15 16">TTM-7</strain>
    </source>
</reference>
<dbReference type="Gene3D" id="2.40.170.20">
    <property type="entry name" value="TonB-dependent receptor, beta-barrel domain"/>
    <property type="match status" value="1"/>
</dbReference>
<dbReference type="Pfam" id="PF07715">
    <property type="entry name" value="Plug"/>
    <property type="match status" value="1"/>
</dbReference>
<dbReference type="AlphaFoldDB" id="A0A4Q1CHI2"/>
<dbReference type="InterPro" id="IPR037066">
    <property type="entry name" value="Plug_dom_sf"/>
</dbReference>
<dbReference type="Pfam" id="PF00593">
    <property type="entry name" value="TonB_dep_Rec_b-barrel"/>
    <property type="match status" value="1"/>
</dbReference>
<evidence type="ECO:0000256" key="7">
    <source>
        <dbReference type="ARBA" id="ARBA00023077"/>
    </source>
</evidence>
<dbReference type="InterPro" id="IPR036942">
    <property type="entry name" value="Beta-barrel_TonB_sf"/>
</dbReference>
<dbReference type="PANTHER" id="PTHR30069:SF53">
    <property type="entry name" value="COLICIN I RECEPTOR-RELATED"/>
    <property type="match status" value="1"/>
</dbReference>
<evidence type="ECO:0000256" key="2">
    <source>
        <dbReference type="ARBA" id="ARBA00022448"/>
    </source>
</evidence>
<proteinExistence type="inferred from homology"/>
<keyword evidence="15" id="KW-0675">Receptor</keyword>
<dbReference type="SUPFAM" id="SSF56935">
    <property type="entry name" value="Porins"/>
    <property type="match status" value="1"/>
</dbReference>
<dbReference type="InterPro" id="IPR039426">
    <property type="entry name" value="TonB-dep_rcpt-like"/>
</dbReference>
<evidence type="ECO:0000259" key="14">
    <source>
        <dbReference type="Pfam" id="PF07715"/>
    </source>
</evidence>
<evidence type="ECO:0000256" key="1">
    <source>
        <dbReference type="ARBA" id="ARBA00004571"/>
    </source>
</evidence>
<comment type="subcellular location">
    <subcellularLocation>
        <location evidence="1 10">Cell outer membrane</location>
        <topology evidence="1 10">Multi-pass membrane protein</topology>
    </subcellularLocation>
</comment>
<keyword evidence="16" id="KW-1185">Reference proteome</keyword>
<feature type="signal peptide" evidence="12">
    <location>
        <begin position="1"/>
        <end position="20"/>
    </location>
</feature>
<evidence type="ECO:0000256" key="3">
    <source>
        <dbReference type="ARBA" id="ARBA00022452"/>
    </source>
</evidence>
<dbReference type="GO" id="GO:0009279">
    <property type="term" value="C:cell outer membrane"/>
    <property type="evidence" value="ECO:0007669"/>
    <property type="project" value="UniProtKB-SubCell"/>
</dbReference>
<keyword evidence="8 10" id="KW-0472">Membrane</keyword>
<keyword evidence="2 10" id="KW-0813">Transport</keyword>
<feature type="domain" description="TonB-dependent receptor-like beta-barrel" evidence="13">
    <location>
        <begin position="177"/>
        <end position="614"/>
    </location>
</feature>
<keyword evidence="6" id="KW-0406">Ion transport</keyword>
<feature type="chain" id="PRO_5020728156" evidence="12">
    <location>
        <begin position="21"/>
        <end position="640"/>
    </location>
</feature>
<dbReference type="CDD" id="cd01347">
    <property type="entry name" value="ligand_gated_channel"/>
    <property type="match status" value="1"/>
</dbReference>
<evidence type="ECO:0000256" key="9">
    <source>
        <dbReference type="ARBA" id="ARBA00023237"/>
    </source>
</evidence>
<dbReference type="PROSITE" id="PS52016">
    <property type="entry name" value="TONB_DEPENDENT_REC_3"/>
    <property type="match status" value="1"/>
</dbReference>
<gene>
    <name evidence="15" type="ORF">ESA94_11710</name>
</gene>
<dbReference type="Gene3D" id="2.170.130.10">
    <property type="entry name" value="TonB-dependent receptor, plug domain"/>
    <property type="match status" value="1"/>
</dbReference>
<comment type="caution">
    <text evidence="15">The sequence shown here is derived from an EMBL/GenBank/DDBJ whole genome shotgun (WGS) entry which is preliminary data.</text>
</comment>
<evidence type="ECO:0000256" key="5">
    <source>
        <dbReference type="ARBA" id="ARBA00022729"/>
    </source>
</evidence>
<evidence type="ECO:0000259" key="13">
    <source>
        <dbReference type="Pfam" id="PF00593"/>
    </source>
</evidence>
<protein>
    <submittedName>
        <fullName evidence="15">TonB-dependent receptor</fullName>
    </submittedName>
</protein>
<keyword evidence="4 10" id="KW-0812">Transmembrane</keyword>
<evidence type="ECO:0000256" key="10">
    <source>
        <dbReference type="PROSITE-ProRule" id="PRU01360"/>
    </source>
</evidence>
<organism evidence="15 16">
    <name type="scientific">Lacibacter luteus</name>
    <dbReference type="NCBI Taxonomy" id="2508719"/>
    <lineage>
        <taxon>Bacteria</taxon>
        <taxon>Pseudomonadati</taxon>
        <taxon>Bacteroidota</taxon>
        <taxon>Chitinophagia</taxon>
        <taxon>Chitinophagales</taxon>
        <taxon>Chitinophagaceae</taxon>
        <taxon>Lacibacter</taxon>
    </lineage>
</organism>
<dbReference type="PANTHER" id="PTHR30069">
    <property type="entry name" value="TONB-DEPENDENT OUTER MEMBRANE RECEPTOR"/>
    <property type="match status" value="1"/>
</dbReference>
<dbReference type="Proteomes" id="UP000290204">
    <property type="component" value="Unassembled WGS sequence"/>
</dbReference>
<dbReference type="GO" id="GO:0044718">
    <property type="term" value="P:siderophore transmembrane transport"/>
    <property type="evidence" value="ECO:0007669"/>
    <property type="project" value="TreeGrafter"/>
</dbReference>
<keyword evidence="5 12" id="KW-0732">Signal</keyword>
<sequence length="640" mass="70747">MKKNFLVVAAGLFFSSQLNAQDTTAKSLGEVFVTANRIAQKQRATGKVIAIIDQATIQRNAGRTVSEIINQQASVFINGANNTLGTNQDIYFRGATSGNVLILIDGVPVGDASQSNNAFDLNHISTGMVERIEILKGAQSTLWGSDAVAGVINIITKKGGSKKAEVNGLLSYGSYNTLRANAGVGGKLNAFSYNLNYNFTDSKGFSAAQDTTGTKNFDKDGFKQNNFVANLRYDFNKHFAVKGFSNFGQYKNGIDAGAYADDADNNVTQKNRNNGLSFLYQGNKLNLTLSQNLLNNTRLYVDDSASVGGFAKYSKGSYEGNSSITELFGSYRFIDQLSLVAGLQNIAQNTTQSYKSISVFGPYETALGDSAKANNFSFYASLLATELAGFNMEAGFRVNSHSIYGTNATYTFNPSYNIDNKTRVFVNISSGYKIPSLYQLYSEYGNKELKPEATQNYEVGVQSFSADRKNAIRFVAFKRDIKNLIIFYTSPSWESYYINRDEQHDYGFEVESSIGLGKIGTWTNNFTYIDGEGKNNNVKVKNLYRRPNFSFNSVLTLEPVKGLTLMPSFRFISSRLKGAYDPGPAQMPSYYTIDFYTGYQATKNLRLFVDLRNITDQVYYDVPGYNSRKFNVTGGVSFQF</sequence>
<evidence type="ECO:0000256" key="6">
    <source>
        <dbReference type="ARBA" id="ARBA00023065"/>
    </source>
</evidence>
<evidence type="ECO:0000256" key="11">
    <source>
        <dbReference type="RuleBase" id="RU003357"/>
    </source>
</evidence>
<dbReference type="RefSeq" id="WP_129131093.1">
    <property type="nucleotide sequence ID" value="NZ_SDHW01000003.1"/>
</dbReference>
<comment type="similarity">
    <text evidence="10 11">Belongs to the TonB-dependent receptor family.</text>
</comment>
<evidence type="ECO:0000256" key="8">
    <source>
        <dbReference type="ARBA" id="ARBA00023136"/>
    </source>
</evidence>
<feature type="domain" description="TonB-dependent receptor plug" evidence="14">
    <location>
        <begin position="42"/>
        <end position="151"/>
    </location>
</feature>
<dbReference type="EMBL" id="SDHW01000003">
    <property type="protein sequence ID" value="RXK59720.1"/>
    <property type="molecule type" value="Genomic_DNA"/>
</dbReference>
<evidence type="ECO:0000313" key="16">
    <source>
        <dbReference type="Proteomes" id="UP000290204"/>
    </source>
</evidence>
<name>A0A4Q1CHI2_9BACT</name>
<keyword evidence="3 10" id="KW-1134">Transmembrane beta strand</keyword>
<dbReference type="InterPro" id="IPR000531">
    <property type="entry name" value="Beta-barrel_TonB"/>
</dbReference>
<dbReference type="GO" id="GO:0015344">
    <property type="term" value="F:siderophore uptake transmembrane transporter activity"/>
    <property type="evidence" value="ECO:0007669"/>
    <property type="project" value="TreeGrafter"/>
</dbReference>
<evidence type="ECO:0000313" key="15">
    <source>
        <dbReference type="EMBL" id="RXK59720.1"/>
    </source>
</evidence>
<evidence type="ECO:0000256" key="4">
    <source>
        <dbReference type="ARBA" id="ARBA00022692"/>
    </source>
</evidence>
<keyword evidence="9 10" id="KW-0998">Cell outer membrane</keyword>